<feature type="compositionally biased region" description="Basic and acidic residues" evidence="1">
    <location>
        <begin position="290"/>
        <end position="299"/>
    </location>
</feature>
<gene>
    <name evidence="2" type="ORF">Z520_03973</name>
</gene>
<feature type="compositionally biased region" description="Low complexity" evidence="1">
    <location>
        <begin position="70"/>
        <end position="104"/>
    </location>
</feature>
<feature type="compositionally biased region" description="Low complexity" evidence="1">
    <location>
        <begin position="39"/>
        <end position="51"/>
    </location>
</feature>
<dbReference type="GeneID" id="27709719"/>
<name>A0A0D2K379_9EURO</name>
<evidence type="ECO:0000313" key="2">
    <source>
        <dbReference type="EMBL" id="KIY00288.1"/>
    </source>
</evidence>
<feature type="region of interest" description="Disordered" evidence="1">
    <location>
        <begin position="1"/>
        <end position="109"/>
    </location>
</feature>
<accession>A0A0D2K379</accession>
<feature type="compositionally biased region" description="Polar residues" evidence="1">
    <location>
        <begin position="309"/>
        <end position="335"/>
    </location>
</feature>
<feature type="compositionally biased region" description="Basic and acidic residues" evidence="1">
    <location>
        <begin position="377"/>
        <end position="390"/>
    </location>
</feature>
<evidence type="ECO:0000256" key="1">
    <source>
        <dbReference type="SAM" id="MobiDB-lite"/>
    </source>
</evidence>
<feature type="region of interest" description="Disordered" evidence="1">
    <location>
        <begin position="237"/>
        <end position="362"/>
    </location>
</feature>
<dbReference type="AlphaFoldDB" id="A0A0D2K379"/>
<sequence>MVRKKSKQPRTFLEEAGPSSKADIHAAASDSPQSLDGVSSASSTSSSSRITSIRDQEETVHASQRRKLDSPIPAAQSSSESSSEALSAPQPDVPGAASRQSSAEQRARRIRREQIRHQVCRTLDLISMVCWGDEETALATLRRSYLDAMDRIDRGDGGALLFRPGDPYFRQSNRISPEGYQDWVLPLGHFNLDARQQRHGRRRPRHRPYPGGINVMVDGRDLDLDLEDQALVVRLYGRGGRSTVPQSEARQHRRQGPGESHGGRRHPRRPACERSPPPPPAQRGRGQGSHLRESLRDASEENQPEPEPSASTLRASQNHHSATHIANTTAPSRTTGRLRARASRSPEHTWIPGPAELHSPHHTSRYRRAWEAFNRREVDNPLIPPREKQRGPPQKQKPRQLTTKAQSSTPQPGPDNQGPDPKPKPRPRPSGPTPITTRSAVTSLSGQSRHHCLGSLPHGNGNGSAGTIGMGLDTVHGVGVDGHDGGGVALEDYGVEFVNV</sequence>
<organism evidence="2 3">
    <name type="scientific">Fonsecaea multimorphosa CBS 102226</name>
    <dbReference type="NCBI Taxonomy" id="1442371"/>
    <lineage>
        <taxon>Eukaryota</taxon>
        <taxon>Fungi</taxon>
        <taxon>Dikarya</taxon>
        <taxon>Ascomycota</taxon>
        <taxon>Pezizomycotina</taxon>
        <taxon>Eurotiomycetes</taxon>
        <taxon>Chaetothyriomycetidae</taxon>
        <taxon>Chaetothyriales</taxon>
        <taxon>Herpotrichiellaceae</taxon>
        <taxon>Fonsecaea</taxon>
    </lineage>
</organism>
<protein>
    <submittedName>
        <fullName evidence="2">Uncharacterized protein</fullName>
    </submittedName>
</protein>
<proteinExistence type="predicted"/>
<dbReference type="VEuPathDB" id="FungiDB:Z520_03973"/>
<feature type="region of interest" description="Disordered" evidence="1">
    <location>
        <begin position="377"/>
        <end position="459"/>
    </location>
</feature>
<dbReference type="EMBL" id="KN848067">
    <property type="protein sequence ID" value="KIY00288.1"/>
    <property type="molecule type" value="Genomic_DNA"/>
</dbReference>
<dbReference type="RefSeq" id="XP_016634410.1">
    <property type="nucleotide sequence ID" value="XM_016774483.1"/>
</dbReference>
<dbReference type="OrthoDB" id="10598148at2759"/>
<keyword evidence="3" id="KW-1185">Reference proteome</keyword>
<dbReference type="Proteomes" id="UP000053411">
    <property type="component" value="Unassembled WGS sequence"/>
</dbReference>
<reference evidence="2 3" key="1">
    <citation type="submission" date="2015-01" db="EMBL/GenBank/DDBJ databases">
        <title>The Genome Sequence of Fonsecaea multimorphosa CBS 102226.</title>
        <authorList>
            <consortium name="The Broad Institute Genomics Platform"/>
            <person name="Cuomo C."/>
            <person name="de Hoog S."/>
            <person name="Gorbushina A."/>
            <person name="Stielow B."/>
            <person name="Teixiera M."/>
            <person name="Abouelleil A."/>
            <person name="Chapman S.B."/>
            <person name="Priest M."/>
            <person name="Young S.K."/>
            <person name="Wortman J."/>
            <person name="Nusbaum C."/>
            <person name="Birren B."/>
        </authorList>
    </citation>
    <scope>NUCLEOTIDE SEQUENCE [LARGE SCALE GENOMIC DNA]</scope>
    <source>
        <strain evidence="2 3">CBS 102226</strain>
    </source>
</reference>
<evidence type="ECO:0000313" key="3">
    <source>
        <dbReference type="Proteomes" id="UP000053411"/>
    </source>
</evidence>